<evidence type="ECO:0000313" key="3">
    <source>
        <dbReference type="Proteomes" id="UP000824540"/>
    </source>
</evidence>
<dbReference type="InterPro" id="IPR046427">
    <property type="entry name" value="Legumain_prodom_sf"/>
</dbReference>
<dbReference type="CDD" id="cd21115">
    <property type="entry name" value="legumain_C"/>
    <property type="match status" value="1"/>
</dbReference>
<dbReference type="GO" id="GO:0004197">
    <property type="term" value="F:cysteine-type endopeptidase activity"/>
    <property type="evidence" value="ECO:0007669"/>
    <property type="project" value="TreeGrafter"/>
</dbReference>
<proteinExistence type="inferred from homology"/>
<dbReference type="Gene3D" id="3.40.50.1460">
    <property type="match status" value="1"/>
</dbReference>
<dbReference type="InterPro" id="IPR001096">
    <property type="entry name" value="Peptidase_C13"/>
</dbReference>
<evidence type="ECO:0000313" key="2">
    <source>
        <dbReference type="EMBL" id="KAG9330020.1"/>
    </source>
</evidence>
<dbReference type="InterPro" id="IPR048501">
    <property type="entry name" value="Legum_prodom"/>
</dbReference>
<organism evidence="2 3">
    <name type="scientific">Albula glossodonta</name>
    <name type="common">roundjaw bonefish</name>
    <dbReference type="NCBI Taxonomy" id="121402"/>
    <lineage>
        <taxon>Eukaryota</taxon>
        <taxon>Metazoa</taxon>
        <taxon>Chordata</taxon>
        <taxon>Craniata</taxon>
        <taxon>Vertebrata</taxon>
        <taxon>Euteleostomi</taxon>
        <taxon>Actinopterygii</taxon>
        <taxon>Neopterygii</taxon>
        <taxon>Teleostei</taxon>
        <taxon>Albuliformes</taxon>
        <taxon>Albulidae</taxon>
        <taxon>Albula</taxon>
    </lineage>
</organism>
<dbReference type="GO" id="GO:0005773">
    <property type="term" value="C:vacuole"/>
    <property type="evidence" value="ECO:0007669"/>
    <property type="project" value="GOC"/>
</dbReference>
<evidence type="ECO:0000256" key="1">
    <source>
        <dbReference type="ARBA" id="ARBA00009941"/>
    </source>
</evidence>
<dbReference type="PANTHER" id="PTHR12000:SF21">
    <property type="entry name" value="LEGUMAIN-RELATED"/>
    <property type="match status" value="1"/>
</dbReference>
<accession>A0A8T2MS62</accession>
<dbReference type="PANTHER" id="PTHR12000">
    <property type="entry name" value="HEMOGLOBINASE FAMILY MEMBER"/>
    <property type="match status" value="1"/>
</dbReference>
<dbReference type="Gene3D" id="1.10.132.130">
    <property type="match status" value="1"/>
</dbReference>
<protein>
    <recommendedName>
        <fullName evidence="4">Legumain</fullName>
    </recommendedName>
</protein>
<dbReference type="OrthoDB" id="192611at2759"/>
<evidence type="ECO:0008006" key="4">
    <source>
        <dbReference type="Google" id="ProtNLM"/>
    </source>
</evidence>
<sequence length="343" mass="38953">MASTNRKQWILLAAGSRGWDNYRHQADVCHAYQMAKRNGIPDEQIIVMMYDDIAHNPQNPFKGNIINVPDGPNVYSGIQKDYTGDNVSAENFLAVLKGQKSSATQKVIESGSDNEIFVYLSDHGSNQMFGFPNSTLYASDLIDAVEEMSRKKQFSKSNLDSTTFKEQFNFLKREVTTSTPCQYGDERIKRARISEFWNQSPSQTRAQKCDIKDAVPSRDVPLVVQENLMKNETDPQKKETLKKRYENMKQTREKIDRAVQDIAARCPRSRLVGGRVTVGACPTPLKELKNVAEHFRTTCFNWHEEEMGYALSQMHILYNLCETGIDVASIKQAITHVGGKIRK</sequence>
<comment type="caution">
    <text evidence="2">The sequence shown here is derived from an EMBL/GenBank/DDBJ whole genome shotgun (WGS) entry which is preliminary data.</text>
</comment>
<dbReference type="AlphaFoldDB" id="A0A8T2MS62"/>
<dbReference type="GO" id="GO:0006624">
    <property type="term" value="P:vacuolar protein processing"/>
    <property type="evidence" value="ECO:0007669"/>
    <property type="project" value="TreeGrafter"/>
</dbReference>
<keyword evidence="3" id="KW-1185">Reference proteome</keyword>
<dbReference type="Proteomes" id="UP000824540">
    <property type="component" value="Unassembled WGS sequence"/>
</dbReference>
<name>A0A8T2MS62_9TELE</name>
<dbReference type="PRINTS" id="PR00776">
    <property type="entry name" value="HEMOGLOBNASE"/>
</dbReference>
<dbReference type="PIRSF" id="PIRSF019663">
    <property type="entry name" value="Legumain"/>
    <property type="match status" value="1"/>
</dbReference>
<dbReference type="EMBL" id="JAFBMS010000791">
    <property type="protein sequence ID" value="KAG9330020.1"/>
    <property type="molecule type" value="Genomic_DNA"/>
</dbReference>
<gene>
    <name evidence="2" type="ORF">JZ751_027618</name>
</gene>
<dbReference type="Pfam" id="PF01650">
    <property type="entry name" value="Peptidase_C13"/>
    <property type="match status" value="1"/>
</dbReference>
<reference evidence="2" key="1">
    <citation type="thesis" date="2021" institute="BYU ScholarsArchive" country="Provo, UT, USA">
        <title>Applications of and Algorithms for Genome Assembly and Genomic Analyses with an Emphasis on Marine Teleosts.</title>
        <authorList>
            <person name="Pickett B.D."/>
        </authorList>
    </citation>
    <scope>NUCLEOTIDE SEQUENCE</scope>
    <source>
        <strain evidence="2">HI-2016</strain>
    </source>
</reference>
<dbReference type="GO" id="GO:0051603">
    <property type="term" value="P:proteolysis involved in protein catabolic process"/>
    <property type="evidence" value="ECO:0007669"/>
    <property type="project" value="TreeGrafter"/>
</dbReference>
<comment type="similarity">
    <text evidence="1">Belongs to the peptidase C13 family.</text>
</comment>